<dbReference type="PANTHER" id="PTHR35040:SF9">
    <property type="entry name" value="4-LIKE CELL SURFACE PROTEIN, PUTATIVE (AFU_ORTHOLOGUE AFUA_4G14080)-RELATED"/>
    <property type="match status" value="1"/>
</dbReference>
<dbReference type="OrthoDB" id="5342184at2759"/>
<dbReference type="Proteomes" id="UP000800200">
    <property type="component" value="Unassembled WGS sequence"/>
</dbReference>
<dbReference type="InterPro" id="IPR021986">
    <property type="entry name" value="Spherulin4"/>
</dbReference>
<dbReference type="PANTHER" id="PTHR35040">
    <property type="match status" value="1"/>
</dbReference>
<gene>
    <name evidence="1" type="ORF">K469DRAFT_586460</name>
</gene>
<evidence type="ECO:0000313" key="2">
    <source>
        <dbReference type="Proteomes" id="UP000800200"/>
    </source>
</evidence>
<dbReference type="AlphaFoldDB" id="A0A6A6DXC5"/>
<proteinExistence type="predicted"/>
<protein>
    <submittedName>
        <fullName evidence="1">Uncharacterized protein</fullName>
    </submittedName>
</protein>
<keyword evidence="2" id="KW-1185">Reference proteome</keyword>
<name>A0A6A6DXC5_9PEZI</name>
<accession>A0A6A6DXC5</accession>
<organism evidence="1 2">
    <name type="scientific">Zopfia rhizophila CBS 207.26</name>
    <dbReference type="NCBI Taxonomy" id="1314779"/>
    <lineage>
        <taxon>Eukaryota</taxon>
        <taxon>Fungi</taxon>
        <taxon>Dikarya</taxon>
        <taxon>Ascomycota</taxon>
        <taxon>Pezizomycotina</taxon>
        <taxon>Dothideomycetes</taxon>
        <taxon>Dothideomycetes incertae sedis</taxon>
        <taxon>Zopfiaceae</taxon>
        <taxon>Zopfia</taxon>
    </lineage>
</organism>
<dbReference type="Pfam" id="PF12138">
    <property type="entry name" value="Spherulin4"/>
    <property type="match status" value="1"/>
</dbReference>
<evidence type="ECO:0000313" key="1">
    <source>
        <dbReference type="EMBL" id="KAF2182336.1"/>
    </source>
</evidence>
<sequence length="246" mass="27557">MVAKSAVLLPLYIYPEAGKWDTLHSTVAANPTLHFTIIVNPNSGPGYAPWWPNSDYLRELPKLNAAPNVRTVGYVRTGRAQRDIAEVRQDIAAYAGRSSEPGLGVEGVFFDETPNLYSEEVKTYLDQITQDVKDSTGILGDRTVIHNPGTSVNKELANPGPDITTVVEQDYTTYNTKEYQDWLATNPYNRSRSSYMVYATPGDQVQLFTLSIRERAEYLFVTDLVTEFYHSFGPSWSDFIAAMNLP</sequence>
<dbReference type="EMBL" id="ML994648">
    <property type="protein sequence ID" value="KAF2182336.1"/>
    <property type="molecule type" value="Genomic_DNA"/>
</dbReference>
<reference evidence="1" key="1">
    <citation type="journal article" date="2020" name="Stud. Mycol.">
        <title>101 Dothideomycetes genomes: a test case for predicting lifestyles and emergence of pathogens.</title>
        <authorList>
            <person name="Haridas S."/>
            <person name="Albert R."/>
            <person name="Binder M."/>
            <person name="Bloem J."/>
            <person name="Labutti K."/>
            <person name="Salamov A."/>
            <person name="Andreopoulos B."/>
            <person name="Baker S."/>
            <person name="Barry K."/>
            <person name="Bills G."/>
            <person name="Bluhm B."/>
            <person name="Cannon C."/>
            <person name="Castanera R."/>
            <person name="Culley D."/>
            <person name="Daum C."/>
            <person name="Ezra D."/>
            <person name="Gonzalez J."/>
            <person name="Henrissat B."/>
            <person name="Kuo A."/>
            <person name="Liang C."/>
            <person name="Lipzen A."/>
            <person name="Lutzoni F."/>
            <person name="Magnuson J."/>
            <person name="Mondo S."/>
            <person name="Nolan M."/>
            <person name="Ohm R."/>
            <person name="Pangilinan J."/>
            <person name="Park H.-J."/>
            <person name="Ramirez L."/>
            <person name="Alfaro M."/>
            <person name="Sun H."/>
            <person name="Tritt A."/>
            <person name="Yoshinaga Y."/>
            <person name="Zwiers L.-H."/>
            <person name="Turgeon B."/>
            <person name="Goodwin S."/>
            <person name="Spatafora J."/>
            <person name="Crous P."/>
            <person name="Grigoriev I."/>
        </authorList>
    </citation>
    <scope>NUCLEOTIDE SEQUENCE</scope>
    <source>
        <strain evidence="1">CBS 207.26</strain>
    </source>
</reference>